<dbReference type="GO" id="GO:0003341">
    <property type="term" value="P:cilium movement"/>
    <property type="evidence" value="ECO:0007669"/>
    <property type="project" value="TreeGrafter"/>
</dbReference>
<dbReference type="AlphaFoldDB" id="A0AAD8A022"/>
<dbReference type="Proteomes" id="UP001233999">
    <property type="component" value="Unassembled WGS sequence"/>
</dbReference>
<keyword evidence="2" id="KW-1185">Reference proteome</keyword>
<feature type="non-terminal residue" evidence="1">
    <location>
        <position position="248"/>
    </location>
</feature>
<dbReference type="GO" id="GO:1904158">
    <property type="term" value="P:axonemal central apparatus assembly"/>
    <property type="evidence" value="ECO:0007669"/>
    <property type="project" value="TreeGrafter"/>
</dbReference>
<reference evidence="1" key="2">
    <citation type="submission" date="2023-05" db="EMBL/GenBank/DDBJ databases">
        <authorList>
            <person name="Fouks B."/>
        </authorList>
    </citation>
    <scope>NUCLEOTIDE SEQUENCE</scope>
    <source>
        <strain evidence="1">Stay&amp;Tobe</strain>
        <tissue evidence="1">Testes</tissue>
    </source>
</reference>
<dbReference type="PANTHER" id="PTHR23053">
    <property type="entry name" value="DLEC1 DELETED IN LUNG AND ESOPHAGEAL CANCER 1"/>
    <property type="match status" value="1"/>
</dbReference>
<name>A0AAD8A022_DIPPU</name>
<gene>
    <name evidence="1" type="ORF">L9F63_016867</name>
</gene>
<dbReference type="InterPro" id="IPR033305">
    <property type="entry name" value="Hydin-like"/>
</dbReference>
<comment type="caution">
    <text evidence="1">The sequence shown here is derived from an EMBL/GenBank/DDBJ whole genome shotgun (WGS) entry which is preliminary data.</text>
</comment>
<evidence type="ECO:0000313" key="1">
    <source>
        <dbReference type="EMBL" id="KAJ9590004.1"/>
    </source>
</evidence>
<dbReference type="GO" id="GO:0005930">
    <property type="term" value="C:axoneme"/>
    <property type="evidence" value="ECO:0007669"/>
    <property type="project" value="TreeGrafter"/>
</dbReference>
<dbReference type="InterPro" id="IPR013783">
    <property type="entry name" value="Ig-like_fold"/>
</dbReference>
<dbReference type="EMBL" id="JASPKZ010004577">
    <property type="protein sequence ID" value="KAJ9590004.1"/>
    <property type="molecule type" value="Genomic_DNA"/>
</dbReference>
<protein>
    <recommendedName>
        <fullName evidence="3">HYDIN</fullName>
    </recommendedName>
</protein>
<reference evidence="1" key="1">
    <citation type="journal article" date="2023" name="IScience">
        <title>Live-bearing cockroach genome reveals convergent evolutionary mechanisms linked to viviparity in insects and beyond.</title>
        <authorList>
            <person name="Fouks B."/>
            <person name="Harrison M.C."/>
            <person name="Mikhailova A.A."/>
            <person name="Marchal E."/>
            <person name="English S."/>
            <person name="Carruthers M."/>
            <person name="Jennings E.C."/>
            <person name="Chiamaka E.L."/>
            <person name="Frigard R.A."/>
            <person name="Pippel M."/>
            <person name="Attardo G.M."/>
            <person name="Benoit J.B."/>
            <person name="Bornberg-Bauer E."/>
            <person name="Tobe S.S."/>
        </authorList>
    </citation>
    <scope>NUCLEOTIDE SEQUENCE</scope>
    <source>
        <strain evidence="1">Stay&amp;Tobe</strain>
    </source>
</reference>
<dbReference type="Gene3D" id="2.60.40.10">
    <property type="entry name" value="Immunoglobulins"/>
    <property type="match status" value="2"/>
</dbReference>
<proteinExistence type="predicted"/>
<sequence length="248" mass="28114">IAVQKTVFLVNNEDMPLNYSFEPCSLFCSGQNQGLSLKPMTGILNPSSEEEIQVAYKPKSSGEHIFNVKCTVSRMTQPLELFISGSCYKVEPVVSCSDLNTKKWNLNPNTTNVLDFGAMIPNQTKTFVFNLTNMGKTTLHYGWIYSKEQNKFKLNVSEKGGCISSEARVYCKMNLTFLAKALLKNFEVTLRIPLGPEYKILVQGTATMPLYKFSFTEHDFGPCFIQKTDKCFNKVILQFINKEKEDML</sequence>
<dbReference type="PANTHER" id="PTHR23053:SF0">
    <property type="entry name" value="HYDROCEPHALUS-INDUCING PROTEIN HOMOLOG"/>
    <property type="match status" value="1"/>
</dbReference>
<organism evidence="1 2">
    <name type="scientific">Diploptera punctata</name>
    <name type="common">Pacific beetle cockroach</name>
    <dbReference type="NCBI Taxonomy" id="6984"/>
    <lineage>
        <taxon>Eukaryota</taxon>
        <taxon>Metazoa</taxon>
        <taxon>Ecdysozoa</taxon>
        <taxon>Arthropoda</taxon>
        <taxon>Hexapoda</taxon>
        <taxon>Insecta</taxon>
        <taxon>Pterygota</taxon>
        <taxon>Neoptera</taxon>
        <taxon>Polyneoptera</taxon>
        <taxon>Dictyoptera</taxon>
        <taxon>Blattodea</taxon>
        <taxon>Blaberoidea</taxon>
        <taxon>Blaberidae</taxon>
        <taxon>Diplopterinae</taxon>
        <taxon>Diploptera</taxon>
    </lineage>
</organism>
<evidence type="ECO:0008006" key="3">
    <source>
        <dbReference type="Google" id="ProtNLM"/>
    </source>
</evidence>
<evidence type="ECO:0000313" key="2">
    <source>
        <dbReference type="Proteomes" id="UP001233999"/>
    </source>
</evidence>
<accession>A0AAD8A022</accession>